<dbReference type="RefSeq" id="WP_220588111.1">
    <property type="nucleotide sequence ID" value="NZ_RKLQ01000002.1"/>
</dbReference>
<keyword evidence="2" id="KW-1185">Reference proteome</keyword>
<reference evidence="1" key="1">
    <citation type="submission" date="2021-06" db="EMBL/GenBank/DDBJ databases">
        <title>Halomicroarcula sp. F24A a new haloarchaeum isolated from saline soil.</title>
        <authorList>
            <person name="Duran-Viseras A."/>
            <person name="Sanchez-Porro C."/>
            <person name="Ventosa A."/>
        </authorList>
    </citation>
    <scope>NUCLEOTIDE SEQUENCE</scope>
    <source>
        <strain evidence="1">F24A</strain>
    </source>
</reference>
<dbReference type="InterPro" id="IPR054383">
    <property type="entry name" value="PspAB-like"/>
</dbReference>
<gene>
    <name evidence="1" type="ORF">EGD98_09335</name>
</gene>
<accession>A0A8J7YD46</accession>
<comment type="caution">
    <text evidence="1">The sequence shown here is derived from an EMBL/GenBank/DDBJ whole genome shotgun (WGS) entry which is preliminary data.</text>
</comment>
<sequence>MGLLSGLKSVLGMRAEADATRDADPDDLFGMSTAHVTMEAELGYEPTGDAALCFGDVDSTDFAAATDEVEAILDAGEAETGTVADFVGDSHGYRWVVLHDADFDDLVTSIHFAADTLIERRYGSRLLAALFAFGDDRTGDPAYWVYSFRRGAYYPFAPDPDTDHERDQATEFKLESKLDGELSVEDDKAFWYPLWPDRAGDHPWE</sequence>
<dbReference type="AlphaFoldDB" id="A0A8J7YD46"/>
<dbReference type="Proteomes" id="UP000783863">
    <property type="component" value="Unassembled WGS sequence"/>
</dbReference>
<dbReference type="EMBL" id="RKLQ01000002">
    <property type="protein sequence ID" value="MBX0303870.1"/>
    <property type="molecule type" value="Genomic_DNA"/>
</dbReference>
<proteinExistence type="predicted"/>
<name>A0A8J7YD46_9EURY</name>
<evidence type="ECO:0000313" key="1">
    <source>
        <dbReference type="EMBL" id="MBX0303870.1"/>
    </source>
</evidence>
<organism evidence="1 2">
    <name type="scientific">Haloarcula salinisoli</name>
    <dbReference type="NCBI Taxonomy" id="2487746"/>
    <lineage>
        <taxon>Archaea</taxon>
        <taxon>Methanobacteriati</taxon>
        <taxon>Methanobacteriota</taxon>
        <taxon>Stenosarchaea group</taxon>
        <taxon>Halobacteria</taxon>
        <taxon>Halobacteriales</taxon>
        <taxon>Haloarculaceae</taxon>
        <taxon>Haloarcula</taxon>
    </lineage>
</organism>
<evidence type="ECO:0000313" key="2">
    <source>
        <dbReference type="Proteomes" id="UP000783863"/>
    </source>
</evidence>
<protein>
    <submittedName>
        <fullName evidence="1">Uncharacterized protein</fullName>
    </submittedName>
</protein>
<dbReference type="Pfam" id="PF22742">
    <property type="entry name" value="PspAB"/>
    <property type="match status" value="1"/>
</dbReference>